<gene>
    <name evidence="4" type="ORF">D1614_03355</name>
</gene>
<reference evidence="4 5" key="1">
    <citation type="submission" date="2018-08" db="EMBL/GenBank/DDBJ databases">
        <title>Pallidiluteibacterium maritimus gen. nov., sp. nov., isolated from coastal sediment.</title>
        <authorList>
            <person name="Zhou L.Y."/>
        </authorList>
    </citation>
    <scope>NUCLEOTIDE SEQUENCE [LARGE SCALE GENOMIC DNA]</scope>
    <source>
        <strain evidence="4 5">XSD2</strain>
    </source>
</reference>
<evidence type="ECO:0000313" key="5">
    <source>
        <dbReference type="Proteomes" id="UP000265926"/>
    </source>
</evidence>
<dbReference type="SUPFAM" id="SSF53756">
    <property type="entry name" value="UDP-Glycosyltransferase/glycogen phosphorylase"/>
    <property type="match status" value="1"/>
</dbReference>
<dbReference type="RefSeq" id="WP_119436480.1">
    <property type="nucleotide sequence ID" value="NZ_QWGR01000002.1"/>
</dbReference>
<evidence type="ECO:0000313" key="4">
    <source>
        <dbReference type="EMBL" id="RIJ49791.1"/>
    </source>
</evidence>
<feature type="domain" description="Glycosyl transferase family 1" evidence="2">
    <location>
        <begin position="208"/>
        <end position="367"/>
    </location>
</feature>
<dbReference type="CDD" id="cd03809">
    <property type="entry name" value="GT4_MtfB-like"/>
    <property type="match status" value="1"/>
</dbReference>
<proteinExistence type="predicted"/>
<dbReference type="Pfam" id="PF00534">
    <property type="entry name" value="Glycos_transf_1"/>
    <property type="match status" value="1"/>
</dbReference>
<keyword evidence="5" id="KW-1185">Reference proteome</keyword>
<dbReference type="Proteomes" id="UP000265926">
    <property type="component" value="Unassembled WGS sequence"/>
</dbReference>
<evidence type="ECO:0000259" key="3">
    <source>
        <dbReference type="Pfam" id="PF13439"/>
    </source>
</evidence>
<evidence type="ECO:0000259" key="2">
    <source>
        <dbReference type="Pfam" id="PF00534"/>
    </source>
</evidence>
<comment type="caution">
    <text evidence="4">The sequence shown here is derived from an EMBL/GenBank/DDBJ whole genome shotgun (WGS) entry which is preliminary data.</text>
</comment>
<dbReference type="InterPro" id="IPR028098">
    <property type="entry name" value="Glyco_trans_4-like_N"/>
</dbReference>
<dbReference type="PANTHER" id="PTHR46401:SF2">
    <property type="entry name" value="GLYCOSYLTRANSFERASE WBBK-RELATED"/>
    <property type="match status" value="1"/>
</dbReference>
<dbReference type="OrthoDB" id="9801609at2"/>
<name>A0A399T6K4_9BACT</name>
<dbReference type="Pfam" id="PF13439">
    <property type="entry name" value="Glyco_transf_4"/>
    <property type="match status" value="1"/>
</dbReference>
<dbReference type="EMBL" id="QWGR01000002">
    <property type="protein sequence ID" value="RIJ49791.1"/>
    <property type="molecule type" value="Genomic_DNA"/>
</dbReference>
<feature type="domain" description="Glycosyltransferase subfamily 4-like N-terminal" evidence="3">
    <location>
        <begin position="79"/>
        <end position="195"/>
    </location>
</feature>
<accession>A0A399T6K4</accession>
<dbReference type="GO" id="GO:0016757">
    <property type="term" value="F:glycosyltransferase activity"/>
    <property type="evidence" value="ECO:0007669"/>
    <property type="project" value="InterPro"/>
</dbReference>
<dbReference type="InterPro" id="IPR001296">
    <property type="entry name" value="Glyco_trans_1"/>
</dbReference>
<evidence type="ECO:0000256" key="1">
    <source>
        <dbReference type="ARBA" id="ARBA00022679"/>
    </source>
</evidence>
<sequence length="390" mass="44060">MEGWGINPAFFVILDRSNQPIMKLGYDAKRAFLNTSGLGNYSRNTLNGLIKYFPKNTYSLFTTEVKVAMLKQQEAFEIVAPPRKLSGLKKTIWRNFKLSGEIKSRQIDLYHGLSNELPRGIHKTGIPALVTIHDLIFLRYPEFYKFFDRLIYRYKVRYACKAATKIIAISEQTKADIVEFTGTSPDKIEVIHQAISPLFFEKVDTSKIKEKYRLPDQFILAVGTIEERKNQLSILKALQAKNLDIPLVMIGNPTSYCNDIHKYVAAQKIQKQVIILKNIPEKDLAGIYQLATLSIYISVFEGFGLPVIEAMASGCPVITSNVSCLPETAGDAAILCSPGNIEELGNSIQKLISDDYFRSQLIEKGRLRANEFQTGKYVEKLVKLYQKIVG</sequence>
<dbReference type="Gene3D" id="3.40.50.2000">
    <property type="entry name" value="Glycogen Phosphorylase B"/>
    <property type="match status" value="2"/>
</dbReference>
<keyword evidence="1 4" id="KW-0808">Transferase</keyword>
<dbReference type="AlphaFoldDB" id="A0A399T6K4"/>
<organism evidence="4 5">
    <name type="scientific">Maribellus luteus</name>
    <dbReference type="NCBI Taxonomy" id="2305463"/>
    <lineage>
        <taxon>Bacteria</taxon>
        <taxon>Pseudomonadati</taxon>
        <taxon>Bacteroidota</taxon>
        <taxon>Bacteroidia</taxon>
        <taxon>Marinilabiliales</taxon>
        <taxon>Prolixibacteraceae</taxon>
        <taxon>Maribellus</taxon>
    </lineage>
</organism>
<protein>
    <submittedName>
        <fullName evidence="4">Glycosyltransferase family 1 protein</fullName>
    </submittedName>
</protein>
<dbReference type="PANTHER" id="PTHR46401">
    <property type="entry name" value="GLYCOSYLTRANSFERASE WBBK-RELATED"/>
    <property type="match status" value="1"/>
</dbReference>